<evidence type="ECO:0008006" key="3">
    <source>
        <dbReference type="Google" id="ProtNLM"/>
    </source>
</evidence>
<proteinExistence type="predicted"/>
<dbReference type="Pfam" id="PF04759">
    <property type="entry name" value="DUF617"/>
    <property type="match status" value="1"/>
</dbReference>
<evidence type="ECO:0000313" key="1">
    <source>
        <dbReference type="EMBL" id="CAI8618911.1"/>
    </source>
</evidence>
<dbReference type="EMBL" id="OX451741">
    <property type="protein sequence ID" value="CAI8618911.1"/>
    <property type="molecule type" value="Genomic_DNA"/>
</dbReference>
<dbReference type="AlphaFoldDB" id="A0AAV1B8V7"/>
<dbReference type="GO" id="GO:0010274">
    <property type="term" value="P:hydrotropism"/>
    <property type="evidence" value="ECO:0007669"/>
    <property type="project" value="InterPro"/>
</dbReference>
<sequence length="228" mass="25467">MATSVTTVDCQKQVRSWRLLRSLMQLLIPTCNRSTIVEGQDSISNKIHQHSKYTSSLTISTTITGTIFGYRKGKISFCIQSNSNSTTPILLLELALPTSTLAREMRGGTLRISLESSGDNGRSSTLLSTPFWTMYCNGKKVGYAVKRKPSNTDFEVLSLMSSVDVGTGVLKCKKRVNGEEDDEVMYLRGSFKRVSGGSSDQCESFHLIDHDRDDNIHQELSIFFFRSR</sequence>
<reference evidence="1 2" key="1">
    <citation type="submission" date="2023-01" db="EMBL/GenBank/DDBJ databases">
        <authorList>
            <person name="Kreplak J."/>
        </authorList>
    </citation>
    <scope>NUCLEOTIDE SEQUENCE [LARGE SCALE GENOMIC DNA]</scope>
</reference>
<dbReference type="NCBIfam" id="TIGR01570">
    <property type="entry name" value="A_thal_3588"/>
    <property type="match status" value="1"/>
</dbReference>
<keyword evidence="2" id="KW-1185">Reference proteome</keyword>
<dbReference type="Proteomes" id="UP001157006">
    <property type="component" value="Chromosome 6"/>
</dbReference>
<gene>
    <name evidence="1" type="ORF">VFH_VI146080</name>
</gene>
<dbReference type="PANTHER" id="PTHR31276">
    <property type="match status" value="1"/>
</dbReference>
<accession>A0AAV1B8V7</accession>
<name>A0AAV1B8V7_VICFA</name>
<evidence type="ECO:0000313" key="2">
    <source>
        <dbReference type="Proteomes" id="UP001157006"/>
    </source>
</evidence>
<dbReference type="PANTHER" id="PTHR31276:SF4">
    <property type="entry name" value="DUF617 FAMILY PROTEIN"/>
    <property type="match status" value="1"/>
</dbReference>
<organism evidence="1 2">
    <name type="scientific">Vicia faba</name>
    <name type="common">Broad bean</name>
    <name type="synonym">Faba vulgaris</name>
    <dbReference type="NCBI Taxonomy" id="3906"/>
    <lineage>
        <taxon>Eukaryota</taxon>
        <taxon>Viridiplantae</taxon>
        <taxon>Streptophyta</taxon>
        <taxon>Embryophyta</taxon>
        <taxon>Tracheophyta</taxon>
        <taxon>Spermatophyta</taxon>
        <taxon>Magnoliopsida</taxon>
        <taxon>eudicotyledons</taxon>
        <taxon>Gunneridae</taxon>
        <taxon>Pentapetalae</taxon>
        <taxon>rosids</taxon>
        <taxon>fabids</taxon>
        <taxon>Fabales</taxon>
        <taxon>Fabaceae</taxon>
        <taxon>Papilionoideae</taxon>
        <taxon>50 kb inversion clade</taxon>
        <taxon>NPAAA clade</taxon>
        <taxon>Hologalegina</taxon>
        <taxon>IRL clade</taxon>
        <taxon>Fabeae</taxon>
        <taxon>Vicia</taxon>
    </lineage>
</organism>
<dbReference type="InterPro" id="IPR006460">
    <property type="entry name" value="MIZ1-like_pln"/>
</dbReference>
<protein>
    <recommendedName>
        <fullName evidence="3">Protein MIZU-KUSSEI 1</fullName>
    </recommendedName>
</protein>